<dbReference type="PANTHER" id="PTHR11632:SF53">
    <property type="entry name" value="SUCCINATE DEHYDROGENASE FLAVOPROTEIN SUBUNIT"/>
    <property type="match status" value="1"/>
</dbReference>
<reference evidence="15 16" key="1">
    <citation type="submission" date="2021-03" db="EMBL/GenBank/DDBJ databases">
        <title>Paenibacillus artemisicola MWE-103 whole genome sequence.</title>
        <authorList>
            <person name="Ham Y.J."/>
        </authorList>
    </citation>
    <scope>NUCLEOTIDE SEQUENCE [LARGE SCALE GENOMIC DNA]</scope>
    <source>
        <strain evidence="15 16">MWE-103</strain>
    </source>
</reference>
<dbReference type="InterPro" id="IPR030664">
    <property type="entry name" value="SdhA/FrdA/AprA"/>
</dbReference>
<dbReference type="InterPro" id="IPR036188">
    <property type="entry name" value="FAD/NAD-bd_sf"/>
</dbReference>
<accession>A0ABS3WAD4</accession>
<evidence type="ECO:0000256" key="8">
    <source>
        <dbReference type="ARBA" id="ARBA00022982"/>
    </source>
</evidence>
<keyword evidence="12" id="KW-0175">Coiled coil</keyword>
<feature type="domain" description="FAD-dependent oxidoreductase 2 FAD-binding" evidence="13">
    <location>
        <begin position="6"/>
        <end position="392"/>
    </location>
</feature>
<comment type="cofactor">
    <cofactor evidence="1">
        <name>FAD</name>
        <dbReference type="ChEBI" id="CHEBI:57692"/>
    </cofactor>
</comment>
<dbReference type="Pfam" id="PF00890">
    <property type="entry name" value="FAD_binding_2"/>
    <property type="match status" value="1"/>
</dbReference>
<dbReference type="Gene3D" id="3.50.50.60">
    <property type="entry name" value="FAD/NAD(P)-binding domain"/>
    <property type="match status" value="1"/>
</dbReference>
<evidence type="ECO:0000313" key="16">
    <source>
        <dbReference type="Proteomes" id="UP000670947"/>
    </source>
</evidence>
<dbReference type="SUPFAM" id="SSF51905">
    <property type="entry name" value="FAD/NAD(P)-binding domain"/>
    <property type="match status" value="1"/>
</dbReference>
<evidence type="ECO:0000256" key="7">
    <source>
        <dbReference type="ARBA" id="ARBA00022827"/>
    </source>
</evidence>
<evidence type="ECO:0000259" key="14">
    <source>
        <dbReference type="Pfam" id="PF02910"/>
    </source>
</evidence>
<proteinExistence type="inferred from homology"/>
<dbReference type="SUPFAM" id="SSF56425">
    <property type="entry name" value="Succinate dehydrogenase/fumarate reductase flavoprotein, catalytic domain"/>
    <property type="match status" value="1"/>
</dbReference>
<dbReference type="Proteomes" id="UP000670947">
    <property type="component" value="Unassembled WGS sequence"/>
</dbReference>
<name>A0ABS3WAD4_9BACL</name>
<comment type="similarity">
    <text evidence="3">Belongs to the FAD-dependent oxidoreductase 2 family. FRD/SDH subfamily.</text>
</comment>
<organism evidence="15 16">
    <name type="scientific">Paenibacillus artemisiicola</name>
    <dbReference type="NCBI Taxonomy" id="1172618"/>
    <lineage>
        <taxon>Bacteria</taxon>
        <taxon>Bacillati</taxon>
        <taxon>Bacillota</taxon>
        <taxon>Bacilli</taxon>
        <taxon>Bacillales</taxon>
        <taxon>Paenibacillaceae</taxon>
        <taxon>Paenibacillus</taxon>
    </lineage>
</organism>
<keyword evidence="8" id="KW-0249">Electron transport</keyword>
<keyword evidence="6" id="KW-0285">Flavoprotein</keyword>
<dbReference type="InterPro" id="IPR003952">
    <property type="entry name" value="FRD_SDH_FAD_BS"/>
</dbReference>
<dbReference type="Gene3D" id="1.20.58.100">
    <property type="entry name" value="Fumarate reductase/succinate dehydrogenase flavoprotein-like, C-terminal domain"/>
    <property type="match status" value="1"/>
</dbReference>
<evidence type="ECO:0000259" key="13">
    <source>
        <dbReference type="Pfam" id="PF00890"/>
    </source>
</evidence>
<dbReference type="PRINTS" id="PR00368">
    <property type="entry name" value="FADPNR"/>
</dbReference>
<evidence type="ECO:0000256" key="11">
    <source>
        <dbReference type="ARBA" id="ARBA00049220"/>
    </source>
</evidence>
<dbReference type="PRINTS" id="PR00411">
    <property type="entry name" value="PNDRDTASEI"/>
</dbReference>
<dbReference type="SUPFAM" id="SSF46977">
    <property type="entry name" value="Succinate dehydrogenase/fumarate reductase flavoprotein C-terminal domain"/>
    <property type="match status" value="1"/>
</dbReference>
<evidence type="ECO:0000256" key="2">
    <source>
        <dbReference type="ARBA" id="ARBA00004170"/>
    </source>
</evidence>
<dbReference type="RefSeq" id="WP_090640765.1">
    <property type="nucleotide sequence ID" value="NZ_JAGGDJ010000008.1"/>
</dbReference>
<dbReference type="InterPro" id="IPR015939">
    <property type="entry name" value="Fum_Rdtase/Succ_DH_flav-like_C"/>
</dbReference>
<dbReference type="Pfam" id="PF02910">
    <property type="entry name" value="Succ_DH_flav_C"/>
    <property type="match status" value="1"/>
</dbReference>
<dbReference type="InterPro" id="IPR003953">
    <property type="entry name" value="FAD-dep_OxRdtase_2_FAD-bd"/>
</dbReference>
<sequence>MAKNRIIVVGGGLAGLMATIKAAEAGVHVDLFSVVPVKRSHSVCAQGGINGAVNTKGEGDSTWEHFDDTVYGGDFLANQPPVKAMCDAAPGIIHLMDRMGVMFSRTPEGLLDFRRFGGTQYHRTAFAGATTGQQLLYALDEQVRRWETAGLVTKREHWEFMGAILDDDGVCRGVSAQDLRTMEIHTFAADATILATGGPGIIFGKTTNSVINTGTAASAVYQQGVYYANGEFIQIHPTAIPGDDKLRLMSESARGEGGRIWTYKDGKPWYFLEEKYPAYGNLVPRDIATREIFAVCVDEKLGINGENMVYLDLSHKDPKELDVKLGGIIEIYEKFTGDDPRKIPMKIFPAVHYSMGGMWVDYNQMTNIPGLFACGECEYQYHGANRLGANSLLSAIYGGMVTGPKAVEYIKGLKKSAEDLPSSVYDREKKRQTDKYEGILKMDGTENAYVLHKELGELMTNNMTVVRFNKRLEDTISTIKELKQRYRNININDTARWNNAGVAFTRQLWNMLELSEAMTLGALLRNESRGAHYKPEFPDRNDEDFLKTTKAKWTAEGPQISYEDVDVSLITPRKRDYSKNKS</sequence>
<gene>
    <name evidence="15" type="primary">sdhA</name>
    <name evidence="15" type="ORF">I8J29_13540</name>
</gene>
<keyword evidence="7" id="KW-0274">FAD</keyword>
<dbReference type="InterPro" id="IPR011280">
    <property type="entry name" value="Succ_DH/Fum_Rdt_flav_su"/>
</dbReference>
<evidence type="ECO:0000256" key="1">
    <source>
        <dbReference type="ARBA" id="ARBA00001974"/>
    </source>
</evidence>
<comment type="caution">
    <text evidence="15">The sequence shown here is derived from an EMBL/GenBank/DDBJ whole genome shotgun (WGS) entry which is preliminary data.</text>
</comment>
<comment type="catalytic activity">
    <reaction evidence="11">
        <text>a quinone + succinate = fumarate + a quinol</text>
        <dbReference type="Rhea" id="RHEA:40523"/>
        <dbReference type="ChEBI" id="CHEBI:24646"/>
        <dbReference type="ChEBI" id="CHEBI:29806"/>
        <dbReference type="ChEBI" id="CHEBI:30031"/>
        <dbReference type="ChEBI" id="CHEBI:132124"/>
        <dbReference type="EC" id="1.3.5.1"/>
    </reaction>
</comment>
<evidence type="ECO:0000256" key="10">
    <source>
        <dbReference type="ARBA" id="ARBA00023136"/>
    </source>
</evidence>
<comment type="subcellular location">
    <subcellularLocation>
        <location evidence="2">Membrane</location>
        <topology evidence="2">Peripheral membrane protein</topology>
    </subcellularLocation>
</comment>
<evidence type="ECO:0000256" key="9">
    <source>
        <dbReference type="ARBA" id="ARBA00023002"/>
    </source>
</evidence>
<dbReference type="InterPro" id="IPR027477">
    <property type="entry name" value="Succ_DH/fumarate_Rdtase_cat_sf"/>
</dbReference>
<keyword evidence="16" id="KW-1185">Reference proteome</keyword>
<evidence type="ECO:0000256" key="5">
    <source>
        <dbReference type="ARBA" id="ARBA00022448"/>
    </source>
</evidence>
<evidence type="ECO:0000313" key="15">
    <source>
        <dbReference type="EMBL" id="MBO7745228.1"/>
    </source>
</evidence>
<feature type="coiled-coil region" evidence="12">
    <location>
        <begin position="465"/>
        <end position="492"/>
    </location>
</feature>
<evidence type="ECO:0000256" key="6">
    <source>
        <dbReference type="ARBA" id="ARBA00022630"/>
    </source>
</evidence>
<dbReference type="Gene3D" id="3.10.20.820">
    <property type="match status" value="1"/>
</dbReference>
<dbReference type="PANTHER" id="PTHR11632">
    <property type="entry name" value="SUCCINATE DEHYDROGENASE 2 FLAVOPROTEIN SUBUNIT"/>
    <property type="match status" value="1"/>
</dbReference>
<keyword evidence="9" id="KW-0560">Oxidoreductase</keyword>
<evidence type="ECO:0000256" key="12">
    <source>
        <dbReference type="SAM" id="Coils"/>
    </source>
</evidence>
<evidence type="ECO:0000256" key="4">
    <source>
        <dbReference type="ARBA" id="ARBA00012792"/>
    </source>
</evidence>
<dbReference type="EMBL" id="JAGGDJ010000008">
    <property type="protein sequence ID" value="MBO7745228.1"/>
    <property type="molecule type" value="Genomic_DNA"/>
</dbReference>
<dbReference type="NCBIfam" id="TIGR01811">
    <property type="entry name" value="sdhA_Bsu"/>
    <property type="match status" value="1"/>
</dbReference>
<keyword evidence="10" id="KW-0472">Membrane</keyword>
<feature type="domain" description="Fumarate reductase/succinate dehydrogenase flavoprotein-like C-terminal" evidence="14">
    <location>
        <begin position="452"/>
        <end position="577"/>
    </location>
</feature>
<dbReference type="EC" id="1.3.5.1" evidence="4"/>
<evidence type="ECO:0000256" key="3">
    <source>
        <dbReference type="ARBA" id="ARBA00008040"/>
    </source>
</evidence>
<dbReference type="Gene3D" id="3.90.700.10">
    <property type="entry name" value="Succinate dehydrogenase/fumarate reductase flavoprotein, catalytic domain"/>
    <property type="match status" value="1"/>
</dbReference>
<dbReference type="NCBIfam" id="NF006392">
    <property type="entry name" value="PRK08641.1"/>
    <property type="match status" value="1"/>
</dbReference>
<dbReference type="PIRSF" id="PIRSF000171">
    <property type="entry name" value="SDHA_APRA_LASPO"/>
    <property type="match status" value="1"/>
</dbReference>
<dbReference type="InterPro" id="IPR037099">
    <property type="entry name" value="Fum_R/Succ_DH_flav-like_C_sf"/>
</dbReference>
<keyword evidence="5" id="KW-0813">Transport</keyword>
<protein>
    <recommendedName>
        <fullName evidence="4">succinate dehydrogenase</fullName>
        <ecNumber evidence="4">1.3.5.1</ecNumber>
    </recommendedName>
</protein>
<dbReference type="PROSITE" id="PS00504">
    <property type="entry name" value="FRD_SDH_FAD_BINDING"/>
    <property type="match status" value="1"/>
</dbReference>